<keyword evidence="8" id="KW-1185">Reference proteome</keyword>
<keyword evidence="2" id="KW-0863">Zinc-finger</keyword>
<dbReference type="InterPro" id="IPR011016">
    <property type="entry name" value="Znf_RING-CH"/>
</dbReference>
<evidence type="ECO:0000256" key="3">
    <source>
        <dbReference type="ARBA" id="ARBA00022833"/>
    </source>
</evidence>
<proteinExistence type="predicted"/>
<sequence>MKNRDMMPGFALGLSNHSSMRNPSSMFHNSQVFELSSIKKQEIPSHSSRDHNFILPISINCKFCGQKEQPNHRLIKVCKCTTKCWAHEDCINSRQSKESTCKLCHHEFILNYDKESEASEMEESSILQSLEEQTDRNNQASTPQMSSLIESSGEARMRKVIKAATLKPYCRICKSGADNLSNKLIYPCQCHTVNPKKSWAHRNCIFDDIIQKQSDICPMCKAQFAFACETEKSWICKDSELCGEFTAQLFGIALLFVFCIGVIVFLTSTPGIDLDEGESVWRWILVALLVILLILSVLLLGFLIYLKTTEEKVKSIYVLCQRQEIAKMTSTSHNLFIHYLEKLKKSHLIPEAPPPAIKAIRQKKPKMPAEVIEDRKSIDFQDHMEEPEISRLIINTDTNGENFDSKALKEHSDFKESSIIHISFISSEDIKEEEMKEHSSFKSAEFN</sequence>
<feature type="transmembrane region" description="Helical" evidence="5">
    <location>
        <begin position="280"/>
        <end position="306"/>
    </location>
</feature>
<accession>A0AAU9IBU4</accession>
<feature type="domain" description="RING-CH-type" evidence="6">
    <location>
        <begin position="162"/>
        <end position="227"/>
    </location>
</feature>
<dbReference type="SUPFAM" id="SSF57850">
    <property type="entry name" value="RING/U-box"/>
    <property type="match status" value="1"/>
</dbReference>
<evidence type="ECO:0000256" key="1">
    <source>
        <dbReference type="ARBA" id="ARBA00022723"/>
    </source>
</evidence>
<evidence type="ECO:0000313" key="7">
    <source>
        <dbReference type="EMBL" id="CAG9310896.1"/>
    </source>
</evidence>
<dbReference type="Proteomes" id="UP001162131">
    <property type="component" value="Unassembled WGS sequence"/>
</dbReference>
<comment type="caution">
    <text evidence="7">The sequence shown here is derived from an EMBL/GenBank/DDBJ whole genome shotgun (WGS) entry which is preliminary data.</text>
</comment>
<dbReference type="AlphaFoldDB" id="A0AAU9IBU4"/>
<evidence type="ECO:0000256" key="5">
    <source>
        <dbReference type="SAM" id="Phobius"/>
    </source>
</evidence>
<keyword evidence="5" id="KW-0812">Transmembrane</keyword>
<evidence type="ECO:0000313" key="8">
    <source>
        <dbReference type="Proteomes" id="UP001162131"/>
    </source>
</evidence>
<dbReference type="GO" id="GO:0008270">
    <property type="term" value="F:zinc ion binding"/>
    <property type="evidence" value="ECO:0007669"/>
    <property type="project" value="UniProtKB-KW"/>
</dbReference>
<reference evidence="7" key="1">
    <citation type="submission" date="2021-09" db="EMBL/GenBank/DDBJ databases">
        <authorList>
            <consortium name="AG Swart"/>
            <person name="Singh M."/>
            <person name="Singh A."/>
            <person name="Seah K."/>
            <person name="Emmerich C."/>
        </authorList>
    </citation>
    <scope>NUCLEOTIDE SEQUENCE</scope>
    <source>
        <strain evidence="7">ATCC30299</strain>
    </source>
</reference>
<feature type="transmembrane region" description="Helical" evidence="5">
    <location>
        <begin position="249"/>
        <end position="268"/>
    </location>
</feature>
<name>A0AAU9IBU4_9CILI</name>
<gene>
    <name evidence="7" type="ORF">BSTOLATCC_MIC2610</name>
</gene>
<evidence type="ECO:0000256" key="4">
    <source>
        <dbReference type="SAM" id="MobiDB-lite"/>
    </source>
</evidence>
<dbReference type="Gene3D" id="3.30.40.10">
    <property type="entry name" value="Zinc/RING finger domain, C3HC4 (zinc finger)"/>
    <property type="match status" value="1"/>
</dbReference>
<evidence type="ECO:0000259" key="6">
    <source>
        <dbReference type="PROSITE" id="PS51292"/>
    </source>
</evidence>
<protein>
    <recommendedName>
        <fullName evidence="6">RING-CH-type domain-containing protein</fullName>
    </recommendedName>
</protein>
<keyword evidence="3" id="KW-0862">Zinc</keyword>
<dbReference type="EMBL" id="CAJZBQ010000003">
    <property type="protein sequence ID" value="CAG9310896.1"/>
    <property type="molecule type" value="Genomic_DNA"/>
</dbReference>
<keyword evidence="1" id="KW-0479">Metal-binding</keyword>
<keyword evidence="5" id="KW-0472">Membrane</keyword>
<dbReference type="InterPro" id="IPR013083">
    <property type="entry name" value="Znf_RING/FYVE/PHD"/>
</dbReference>
<keyword evidence="5" id="KW-1133">Transmembrane helix</keyword>
<evidence type="ECO:0000256" key="2">
    <source>
        <dbReference type="ARBA" id="ARBA00022771"/>
    </source>
</evidence>
<feature type="compositionally biased region" description="Polar residues" evidence="4">
    <location>
        <begin position="136"/>
        <end position="146"/>
    </location>
</feature>
<organism evidence="7 8">
    <name type="scientific">Blepharisma stoltei</name>
    <dbReference type="NCBI Taxonomy" id="1481888"/>
    <lineage>
        <taxon>Eukaryota</taxon>
        <taxon>Sar</taxon>
        <taxon>Alveolata</taxon>
        <taxon>Ciliophora</taxon>
        <taxon>Postciliodesmatophora</taxon>
        <taxon>Heterotrichea</taxon>
        <taxon>Heterotrichida</taxon>
        <taxon>Blepharismidae</taxon>
        <taxon>Blepharisma</taxon>
    </lineage>
</organism>
<feature type="region of interest" description="Disordered" evidence="4">
    <location>
        <begin position="122"/>
        <end position="146"/>
    </location>
</feature>
<dbReference type="PROSITE" id="PS51292">
    <property type="entry name" value="ZF_RING_CH"/>
    <property type="match status" value="1"/>
</dbReference>